<dbReference type="KEGG" id="phal:H9I45_09130"/>
<sequence length="235" mass="27171">MSKRSLLFCFFLLVSISFFAQKERVEYLPSFDKKPLHYGFYLGVNQNDFKLNLRESTIANANITVEPTTGFNVGLIADLRLHKNLNLRLEPGLVSNSKRILFNHLNNSPTPQDSIREIGSTYLHVPLVFKFSTDRYNNIRPYLLGGISYDYNFSSNENNQDDNSAGQFRMQTHNFMYEVGLGVDIYLYFFKFSPSIRGVFAINNEIKYDDDPNSRWTAPVNFMGTRGIFLNFAFE</sequence>
<organism evidence="3 4">
    <name type="scientific">Polaribacter haliotis</name>
    <dbReference type="NCBI Taxonomy" id="1888915"/>
    <lineage>
        <taxon>Bacteria</taxon>
        <taxon>Pseudomonadati</taxon>
        <taxon>Bacteroidota</taxon>
        <taxon>Flavobacteriia</taxon>
        <taxon>Flavobacteriales</taxon>
        <taxon>Flavobacteriaceae</taxon>
    </lineage>
</organism>
<dbReference type="Proteomes" id="UP000516764">
    <property type="component" value="Chromosome"/>
</dbReference>
<feature type="signal peptide" evidence="1">
    <location>
        <begin position="1"/>
        <end position="20"/>
    </location>
</feature>
<reference evidence="3 4" key="1">
    <citation type="journal article" date="2016" name="Int. J. Syst. Evol. Microbiol.">
        <title>Polaribacter haliotis sp. nov., isolated from the gut of abalone Haliotis discus hannai.</title>
        <authorList>
            <person name="Kim Y.O."/>
            <person name="Park I.S."/>
            <person name="Park S."/>
            <person name="Nam B.H."/>
            <person name="Park J.M."/>
            <person name="Kim D.G."/>
            <person name="Yoon J.H."/>
        </authorList>
    </citation>
    <scope>NUCLEOTIDE SEQUENCE [LARGE SCALE GENOMIC DNA]</scope>
    <source>
        <strain evidence="3 4">KCTC 52418</strain>
    </source>
</reference>
<dbReference type="Pfam" id="PF13568">
    <property type="entry name" value="OMP_b-brl_2"/>
    <property type="match status" value="1"/>
</dbReference>
<dbReference type="InterPro" id="IPR011250">
    <property type="entry name" value="OMP/PagP_B-barrel"/>
</dbReference>
<keyword evidence="1" id="KW-0732">Signal</keyword>
<feature type="domain" description="Outer membrane protein beta-barrel" evidence="2">
    <location>
        <begin position="19"/>
        <end position="206"/>
    </location>
</feature>
<protein>
    <submittedName>
        <fullName evidence="3">PorT family protein</fullName>
    </submittedName>
</protein>
<proteinExistence type="predicted"/>
<dbReference type="EMBL" id="CP061813">
    <property type="protein sequence ID" value="QOD59528.1"/>
    <property type="molecule type" value="Genomic_DNA"/>
</dbReference>
<dbReference type="AlphaFoldDB" id="A0A7L8ABY2"/>
<accession>A0A7L8ABY2</accession>
<keyword evidence="4" id="KW-1185">Reference proteome</keyword>
<name>A0A7L8ABY2_9FLAO</name>
<gene>
    <name evidence="3" type="ORF">H9I45_09130</name>
</gene>
<dbReference type="OrthoDB" id="1467485at2"/>
<evidence type="ECO:0000259" key="2">
    <source>
        <dbReference type="Pfam" id="PF13568"/>
    </source>
</evidence>
<evidence type="ECO:0000256" key="1">
    <source>
        <dbReference type="SAM" id="SignalP"/>
    </source>
</evidence>
<feature type="chain" id="PRO_5032267027" evidence="1">
    <location>
        <begin position="21"/>
        <end position="235"/>
    </location>
</feature>
<dbReference type="InterPro" id="IPR025665">
    <property type="entry name" value="Beta-barrel_OMP_2"/>
</dbReference>
<dbReference type="RefSeq" id="WP_088354885.1">
    <property type="nucleotide sequence ID" value="NZ_CP061813.1"/>
</dbReference>
<evidence type="ECO:0000313" key="3">
    <source>
        <dbReference type="EMBL" id="QOD59528.1"/>
    </source>
</evidence>
<dbReference type="Gene3D" id="2.40.160.20">
    <property type="match status" value="1"/>
</dbReference>
<evidence type="ECO:0000313" key="4">
    <source>
        <dbReference type="Proteomes" id="UP000516764"/>
    </source>
</evidence>
<dbReference type="SUPFAM" id="SSF56925">
    <property type="entry name" value="OMPA-like"/>
    <property type="match status" value="1"/>
</dbReference>